<dbReference type="PANTHER" id="PTHR19288">
    <property type="entry name" value="4-NITROPHENYLPHOSPHATASE-RELATED"/>
    <property type="match status" value="1"/>
</dbReference>
<dbReference type="InterPro" id="IPR041065">
    <property type="entry name" value="GNAT-like"/>
</dbReference>
<feature type="domain" description="GCN5-related N-acetyltransferase-like" evidence="1">
    <location>
        <begin position="271"/>
        <end position="328"/>
    </location>
</feature>
<keyword evidence="3" id="KW-1185">Reference proteome</keyword>
<dbReference type="PANTHER" id="PTHR19288:SF95">
    <property type="entry name" value="D-GLYCEROL 3-PHOSPHATE PHOSPHATASE"/>
    <property type="match status" value="1"/>
</dbReference>
<dbReference type="Proteomes" id="UP000694300">
    <property type="component" value="Unassembled WGS sequence"/>
</dbReference>
<protein>
    <submittedName>
        <fullName evidence="2">HAD-IIA family hydrolase</fullName>
    </submittedName>
</protein>
<dbReference type="Pfam" id="PF13242">
    <property type="entry name" value="Hydrolase_like"/>
    <property type="match status" value="1"/>
</dbReference>
<evidence type="ECO:0000313" key="3">
    <source>
        <dbReference type="Proteomes" id="UP000694300"/>
    </source>
</evidence>
<gene>
    <name evidence="2" type="ORF">I4I82_28595</name>
</gene>
<sequence>MTTPLDRHDVLLADLDGTLYRGAVAVPGAVEAVLAAQARGVATMYVTNNASRRPVDVAAHLAELGFPATEREVVASSQAAATMLAAQLPAGAAVLVVGTEALAEEVTGVGLTVTADAAEAAAVVQGHNPETGWRVLAEATVALRAGAVWVACNVDPTLPTERGPLPGNGSMVAALRTASGREPQVAGKPAPALLHEAASRSGAREPLMIGDRLDTDVEGGRAAGMTTLLVLTGVSDATELLGAPPALRPDLVGADMAALALPVDELAPGPRPGWDVRASDGGLELSGDGDALDALRALCAAHWAAGGGPARVSPSGEGAVRVLGELGLVPATVAGADTPDPAGARP</sequence>
<dbReference type="RefSeq" id="WP_218596246.1">
    <property type="nucleotide sequence ID" value="NZ_JADQDF010000001.1"/>
</dbReference>
<comment type="caution">
    <text evidence="2">The sequence shown here is derived from an EMBL/GenBank/DDBJ whole genome shotgun (WGS) entry which is preliminary data.</text>
</comment>
<dbReference type="Pfam" id="PF18407">
    <property type="entry name" value="GNAT_like"/>
    <property type="match status" value="1"/>
</dbReference>
<dbReference type="InterPro" id="IPR006357">
    <property type="entry name" value="HAD-SF_hydro_IIA"/>
</dbReference>
<evidence type="ECO:0000259" key="1">
    <source>
        <dbReference type="Pfam" id="PF18407"/>
    </source>
</evidence>
<dbReference type="Pfam" id="PF13344">
    <property type="entry name" value="Hydrolase_6"/>
    <property type="match status" value="1"/>
</dbReference>
<dbReference type="EMBL" id="JADQDF010000001">
    <property type="protein sequence ID" value="MBW0131611.1"/>
    <property type="molecule type" value="Genomic_DNA"/>
</dbReference>
<reference evidence="2 3" key="1">
    <citation type="submission" date="2020-11" db="EMBL/GenBank/DDBJ databases">
        <title>Pseudonocardia abyssalis sp. nov. and Pseudonocardia oceani sp. nov., description and phylogenomic analysis of two novel actinomycetes isolated from the deep Southern Ocean.</title>
        <authorList>
            <person name="Parra J."/>
        </authorList>
    </citation>
    <scope>NUCLEOTIDE SEQUENCE [LARGE SCALE GENOMIC DNA]</scope>
    <source>
        <strain evidence="3">KRD185</strain>
    </source>
</reference>
<accession>A0ABS6UH82</accession>
<dbReference type="NCBIfam" id="TIGR01460">
    <property type="entry name" value="HAD-SF-IIA"/>
    <property type="match status" value="1"/>
</dbReference>
<name>A0ABS6UH82_9PSEU</name>
<keyword evidence="2" id="KW-0378">Hydrolase</keyword>
<dbReference type="GO" id="GO:0016787">
    <property type="term" value="F:hydrolase activity"/>
    <property type="evidence" value="ECO:0007669"/>
    <property type="project" value="UniProtKB-KW"/>
</dbReference>
<organism evidence="2 3">
    <name type="scientific">Pseudonocardia oceani</name>
    <dbReference type="NCBI Taxonomy" id="2792013"/>
    <lineage>
        <taxon>Bacteria</taxon>
        <taxon>Bacillati</taxon>
        <taxon>Actinomycetota</taxon>
        <taxon>Actinomycetes</taxon>
        <taxon>Pseudonocardiales</taxon>
        <taxon>Pseudonocardiaceae</taxon>
        <taxon>Pseudonocardia</taxon>
    </lineage>
</organism>
<proteinExistence type="predicted"/>
<evidence type="ECO:0000313" key="2">
    <source>
        <dbReference type="EMBL" id="MBW0131611.1"/>
    </source>
</evidence>